<dbReference type="Proteomes" id="UP000006729">
    <property type="component" value="Chromosome 11"/>
</dbReference>
<sequence>MAHFVATTALIPLSNTQHVINLKLTNNNYLFWRMQMKPYLIGQGVFLFVDGSTPYPSLHDLSNTVFVASATFNYGPSQTFLTWKQQDQLCCPLFQMMFFISRLIVRLLLMFGAHLNMLSPPHPNLESCNCMALFRIFDKMMILSPSTCNALKEEPQAWCNSSSRGARLNSMI</sequence>
<keyword evidence="2" id="KW-1185">Reference proteome</keyword>
<reference evidence="1 2" key="1">
    <citation type="journal article" date="2006" name="Science">
        <title>The genome of black cottonwood, Populus trichocarpa (Torr. &amp; Gray).</title>
        <authorList>
            <person name="Tuskan G.A."/>
            <person name="Difazio S."/>
            <person name="Jansson S."/>
            <person name="Bohlmann J."/>
            <person name="Grigoriev I."/>
            <person name="Hellsten U."/>
            <person name="Putnam N."/>
            <person name="Ralph S."/>
            <person name="Rombauts S."/>
            <person name="Salamov A."/>
            <person name="Schein J."/>
            <person name="Sterck L."/>
            <person name="Aerts A."/>
            <person name="Bhalerao R.R."/>
            <person name="Bhalerao R.P."/>
            <person name="Blaudez D."/>
            <person name="Boerjan W."/>
            <person name="Brun A."/>
            <person name="Brunner A."/>
            <person name="Busov V."/>
            <person name="Campbell M."/>
            <person name="Carlson J."/>
            <person name="Chalot M."/>
            <person name="Chapman J."/>
            <person name="Chen G.L."/>
            <person name="Cooper D."/>
            <person name="Coutinho P.M."/>
            <person name="Couturier J."/>
            <person name="Covert S."/>
            <person name="Cronk Q."/>
            <person name="Cunningham R."/>
            <person name="Davis J."/>
            <person name="Degroeve S."/>
            <person name="Dejardin A."/>
            <person name="Depamphilis C."/>
            <person name="Detter J."/>
            <person name="Dirks B."/>
            <person name="Dubchak I."/>
            <person name="Duplessis S."/>
            <person name="Ehlting J."/>
            <person name="Ellis B."/>
            <person name="Gendler K."/>
            <person name="Goodstein D."/>
            <person name="Gribskov M."/>
            <person name="Grimwood J."/>
            <person name="Groover A."/>
            <person name="Gunter L."/>
            <person name="Hamberger B."/>
            <person name="Heinze B."/>
            <person name="Helariutta Y."/>
            <person name="Henrissat B."/>
            <person name="Holligan D."/>
            <person name="Holt R."/>
            <person name="Huang W."/>
            <person name="Islam-Faridi N."/>
            <person name="Jones S."/>
            <person name="Jones-Rhoades M."/>
            <person name="Jorgensen R."/>
            <person name="Joshi C."/>
            <person name="Kangasjarvi J."/>
            <person name="Karlsson J."/>
            <person name="Kelleher C."/>
            <person name="Kirkpatrick R."/>
            <person name="Kirst M."/>
            <person name="Kohler A."/>
            <person name="Kalluri U."/>
            <person name="Larimer F."/>
            <person name="Leebens-Mack J."/>
            <person name="Leple J.C."/>
            <person name="Locascio P."/>
            <person name="Lou Y."/>
            <person name="Lucas S."/>
            <person name="Martin F."/>
            <person name="Montanini B."/>
            <person name="Napoli C."/>
            <person name="Nelson D.R."/>
            <person name="Nelson C."/>
            <person name="Nieminen K."/>
            <person name="Nilsson O."/>
            <person name="Pereda V."/>
            <person name="Peter G."/>
            <person name="Philippe R."/>
            <person name="Pilate G."/>
            <person name="Poliakov A."/>
            <person name="Razumovskaya J."/>
            <person name="Richardson P."/>
            <person name="Rinaldi C."/>
            <person name="Ritland K."/>
            <person name="Rouze P."/>
            <person name="Ryaboy D."/>
            <person name="Schmutz J."/>
            <person name="Schrader J."/>
            <person name="Segerman B."/>
            <person name="Shin H."/>
            <person name="Siddiqui A."/>
            <person name="Sterky F."/>
            <person name="Terry A."/>
            <person name="Tsai C.J."/>
            <person name="Uberbacher E."/>
            <person name="Unneberg P."/>
            <person name="Vahala J."/>
            <person name="Wall K."/>
            <person name="Wessler S."/>
            <person name="Yang G."/>
            <person name="Yin T."/>
            <person name="Douglas C."/>
            <person name="Marra M."/>
            <person name="Sandberg G."/>
            <person name="Van de Peer Y."/>
            <person name="Rokhsar D."/>
        </authorList>
    </citation>
    <scope>NUCLEOTIDE SEQUENCE [LARGE SCALE GENOMIC DNA]</scope>
    <source>
        <strain evidence="2">cv. Nisqually</strain>
    </source>
</reference>
<proteinExistence type="predicted"/>
<gene>
    <name evidence="1" type="ORF">POPTR_011G161350v4</name>
</gene>
<dbReference type="EMBL" id="CM009300">
    <property type="protein sequence ID" value="KAI9386159.1"/>
    <property type="molecule type" value="Genomic_DNA"/>
</dbReference>
<evidence type="ECO:0000313" key="2">
    <source>
        <dbReference type="Proteomes" id="UP000006729"/>
    </source>
</evidence>
<organism evidence="1 2">
    <name type="scientific">Populus trichocarpa</name>
    <name type="common">Western balsam poplar</name>
    <name type="synonym">Populus balsamifera subsp. trichocarpa</name>
    <dbReference type="NCBI Taxonomy" id="3694"/>
    <lineage>
        <taxon>Eukaryota</taxon>
        <taxon>Viridiplantae</taxon>
        <taxon>Streptophyta</taxon>
        <taxon>Embryophyta</taxon>
        <taxon>Tracheophyta</taxon>
        <taxon>Spermatophyta</taxon>
        <taxon>Magnoliopsida</taxon>
        <taxon>eudicotyledons</taxon>
        <taxon>Gunneridae</taxon>
        <taxon>Pentapetalae</taxon>
        <taxon>rosids</taxon>
        <taxon>fabids</taxon>
        <taxon>Malpighiales</taxon>
        <taxon>Salicaceae</taxon>
        <taxon>Saliceae</taxon>
        <taxon>Populus</taxon>
    </lineage>
</organism>
<evidence type="ECO:0000313" key="1">
    <source>
        <dbReference type="EMBL" id="KAI9386159.1"/>
    </source>
</evidence>
<protein>
    <submittedName>
        <fullName evidence="1">Uncharacterized protein</fullName>
    </submittedName>
</protein>
<comment type="caution">
    <text evidence="1">The sequence shown here is derived from an EMBL/GenBank/DDBJ whole genome shotgun (WGS) entry which is preliminary data.</text>
</comment>
<name>A0ACC0SA70_POPTR</name>
<accession>A0ACC0SA70</accession>